<keyword evidence="5" id="KW-1185">Reference proteome</keyword>
<dbReference type="InterPro" id="IPR040150">
    <property type="entry name" value="Iwr1"/>
</dbReference>
<protein>
    <recommendedName>
        <fullName evidence="3">Transcription factor Iwr1 domain-containing protein</fullName>
    </recommendedName>
</protein>
<name>A0AAN7B9V8_9PEZI</name>
<proteinExistence type="inferred from homology"/>
<evidence type="ECO:0000256" key="1">
    <source>
        <dbReference type="ARBA" id="ARBA00010218"/>
    </source>
</evidence>
<accession>A0AAN7B9V8</accession>
<feature type="domain" description="Transcription factor Iwr1" evidence="3">
    <location>
        <begin position="304"/>
        <end position="376"/>
    </location>
</feature>
<evidence type="ECO:0000256" key="2">
    <source>
        <dbReference type="SAM" id="MobiDB-lite"/>
    </source>
</evidence>
<feature type="compositionally biased region" description="Acidic residues" evidence="2">
    <location>
        <begin position="372"/>
        <end position="381"/>
    </location>
</feature>
<feature type="region of interest" description="Disordered" evidence="2">
    <location>
        <begin position="245"/>
        <end position="305"/>
    </location>
</feature>
<dbReference type="PANTHER" id="PTHR28063">
    <property type="entry name" value="RNA POLYMERASE II NUCLEAR LOCALIZATION PROTEIN IWR1"/>
    <property type="match status" value="1"/>
</dbReference>
<feature type="compositionally biased region" description="Basic and acidic residues" evidence="2">
    <location>
        <begin position="268"/>
        <end position="285"/>
    </location>
</feature>
<reference evidence="4" key="1">
    <citation type="journal article" date="2023" name="Mol. Phylogenet. Evol.">
        <title>Genome-scale phylogeny and comparative genomics of the fungal order Sordariales.</title>
        <authorList>
            <person name="Hensen N."/>
            <person name="Bonometti L."/>
            <person name="Westerberg I."/>
            <person name="Brannstrom I.O."/>
            <person name="Guillou S."/>
            <person name="Cros-Aarteil S."/>
            <person name="Calhoun S."/>
            <person name="Haridas S."/>
            <person name="Kuo A."/>
            <person name="Mondo S."/>
            <person name="Pangilinan J."/>
            <person name="Riley R."/>
            <person name="LaButti K."/>
            <person name="Andreopoulos B."/>
            <person name="Lipzen A."/>
            <person name="Chen C."/>
            <person name="Yan M."/>
            <person name="Daum C."/>
            <person name="Ng V."/>
            <person name="Clum A."/>
            <person name="Steindorff A."/>
            <person name="Ohm R.A."/>
            <person name="Martin F."/>
            <person name="Silar P."/>
            <person name="Natvig D.O."/>
            <person name="Lalanne C."/>
            <person name="Gautier V."/>
            <person name="Ament-Velasquez S.L."/>
            <person name="Kruys A."/>
            <person name="Hutchinson M.I."/>
            <person name="Powell A.J."/>
            <person name="Barry K."/>
            <person name="Miller A.N."/>
            <person name="Grigoriev I.V."/>
            <person name="Debuchy R."/>
            <person name="Gladieux P."/>
            <person name="Hiltunen Thoren M."/>
            <person name="Johannesson H."/>
        </authorList>
    </citation>
    <scope>NUCLEOTIDE SEQUENCE</scope>
    <source>
        <strain evidence="4">PSN293</strain>
    </source>
</reference>
<dbReference type="EMBL" id="MU858056">
    <property type="protein sequence ID" value="KAK4217986.1"/>
    <property type="molecule type" value="Genomic_DNA"/>
</dbReference>
<feature type="compositionally biased region" description="Low complexity" evidence="2">
    <location>
        <begin position="287"/>
        <end position="296"/>
    </location>
</feature>
<dbReference type="Proteomes" id="UP001301769">
    <property type="component" value="Unassembled WGS sequence"/>
</dbReference>
<evidence type="ECO:0000259" key="3">
    <source>
        <dbReference type="Pfam" id="PF08574"/>
    </source>
</evidence>
<feature type="compositionally biased region" description="Basic and acidic residues" evidence="2">
    <location>
        <begin position="178"/>
        <end position="194"/>
    </location>
</feature>
<dbReference type="GO" id="GO:0005737">
    <property type="term" value="C:cytoplasm"/>
    <property type="evidence" value="ECO:0007669"/>
    <property type="project" value="TreeGrafter"/>
</dbReference>
<evidence type="ECO:0000313" key="4">
    <source>
        <dbReference type="EMBL" id="KAK4217986.1"/>
    </source>
</evidence>
<gene>
    <name evidence="4" type="ORF">QBC37DRAFT_26258</name>
</gene>
<feature type="compositionally biased region" description="Basic and acidic residues" evidence="2">
    <location>
        <begin position="207"/>
        <end position="217"/>
    </location>
</feature>
<organism evidence="4 5">
    <name type="scientific">Rhypophila decipiens</name>
    <dbReference type="NCBI Taxonomy" id="261697"/>
    <lineage>
        <taxon>Eukaryota</taxon>
        <taxon>Fungi</taxon>
        <taxon>Dikarya</taxon>
        <taxon>Ascomycota</taxon>
        <taxon>Pezizomycotina</taxon>
        <taxon>Sordariomycetes</taxon>
        <taxon>Sordariomycetidae</taxon>
        <taxon>Sordariales</taxon>
        <taxon>Naviculisporaceae</taxon>
        <taxon>Rhypophila</taxon>
    </lineage>
</organism>
<feature type="compositionally biased region" description="Acidic residues" evidence="2">
    <location>
        <begin position="402"/>
        <end position="416"/>
    </location>
</feature>
<dbReference type="GO" id="GO:0006606">
    <property type="term" value="P:protein import into nucleus"/>
    <property type="evidence" value="ECO:0007669"/>
    <property type="project" value="InterPro"/>
</dbReference>
<sequence length="438" mass="49475">MASLPPDTIKVKRKRGVEDGPVDFLRVDGHKRHRSVSGQAIWVYQRKQPSSDIPKNDRAPGLPVIRATKEGDENRPVKALRQKLSRASTTTETGVNKPKPTDEPASGVAETPSPEQMRRFHLSIPDSLRLPGVASKKRGAPAVFVERTPKKLKNLQGASTPSPVDSPVDRAQSPEPVASRDKPDDGPVRKEPVKNKRPGMRARTTKHTQELPKSLVERHAGVDQMKLARDMDAFALSQIKQTIARMEEEDAKTEARRNRYKPKAPVKRYAERHPEEHAAELEHAKAAAHSADVMDTTLDDTSDDDYVTETYERVPASRLRDGAVPASRVGLLVFDTEQNMDEFFYGAEGDSDDEFPEDEDDENAENHYTADYPDEDMPWDDAFDRNPYRYLNHNAEDRELGLELDEEEDDDDDDDKLTDGYWEQTGAYNGLDERDIYY</sequence>
<feature type="region of interest" description="Disordered" evidence="2">
    <location>
        <begin position="69"/>
        <end position="217"/>
    </location>
</feature>
<feature type="compositionally biased region" description="Polar residues" evidence="2">
    <location>
        <begin position="85"/>
        <end position="94"/>
    </location>
</feature>
<dbReference type="InterPro" id="IPR013883">
    <property type="entry name" value="TF_Iwr1_dom"/>
</dbReference>
<comment type="caution">
    <text evidence="4">The sequence shown here is derived from an EMBL/GenBank/DDBJ whole genome shotgun (WGS) entry which is preliminary data.</text>
</comment>
<comment type="similarity">
    <text evidence="1">Belongs to the IWR1/SLC7A6OS family.</text>
</comment>
<dbReference type="PANTHER" id="PTHR28063:SF1">
    <property type="entry name" value="RNA POLYMERASE II NUCLEAR LOCALIZATION PROTEIN IWR1"/>
    <property type="match status" value="1"/>
</dbReference>
<reference evidence="4" key="2">
    <citation type="submission" date="2023-05" db="EMBL/GenBank/DDBJ databases">
        <authorList>
            <consortium name="Lawrence Berkeley National Laboratory"/>
            <person name="Steindorff A."/>
            <person name="Hensen N."/>
            <person name="Bonometti L."/>
            <person name="Westerberg I."/>
            <person name="Brannstrom I.O."/>
            <person name="Guillou S."/>
            <person name="Cros-Aarteil S."/>
            <person name="Calhoun S."/>
            <person name="Haridas S."/>
            <person name="Kuo A."/>
            <person name="Mondo S."/>
            <person name="Pangilinan J."/>
            <person name="Riley R."/>
            <person name="Labutti K."/>
            <person name="Andreopoulos B."/>
            <person name="Lipzen A."/>
            <person name="Chen C."/>
            <person name="Yanf M."/>
            <person name="Daum C."/>
            <person name="Ng V."/>
            <person name="Clum A."/>
            <person name="Ohm R."/>
            <person name="Martin F."/>
            <person name="Silar P."/>
            <person name="Natvig D."/>
            <person name="Lalanne C."/>
            <person name="Gautier V."/>
            <person name="Ament-Velasquez S.L."/>
            <person name="Kruys A."/>
            <person name="Hutchinson M.I."/>
            <person name="Powell A.J."/>
            <person name="Barry K."/>
            <person name="Miller A.N."/>
            <person name="Grigoriev I.V."/>
            <person name="Debuchy R."/>
            <person name="Gladieux P."/>
            <person name="Thoren M.H."/>
            <person name="Johannesson H."/>
        </authorList>
    </citation>
    <scope>NUCLEOTIDE SEQUENCE</scope>
    <source>
        <strain evidence="4">PSN293</strain>
    </source>
</reference>
<dbReference type="AlphaFoldDB" id="A0AAN7B9V8"/>
<dbReference type="Pfam" id="PF08574">
    <property type="entry name" value="Iwr1"/>
    <property type="match status" value="1"/>
</dbReference>
<evidence type="ECO:0000313" key="5">
    <source>
        <dbReference type="Proteomes" id="UP001301769"/>
    </source>
</evidence>
<feature type="compositionally biased region" description="Basic residues" evidence="2">
    <location>
        <begin position="195"/>
        <end position="206"/>
    </location>
</feature>
<feature type="region of interest" description="Disordered" evidence="2">
    <location>
        <begin position="342"/>
        <end position="424"/>
    </location>
</feature>
<feature type="compositionally biased region" description="Acidic residues" evidence="2">
    <location>
        <begin position="349"/>
        <end position="363"/>
    </location>
</feature>